<evidence type="ECO:0000259" key="2">
    <source>
        <dbReference type="Pfam" id="PF12660"/>
    </source>
</evidence>
<evidence type="ECO:0000313" key="4">
    <source>
        <dbReference type="Proteomes" id="UP000054477"/>
    </source>
</evidence>
<organism evidence="3 4">
    <name type="scientific">Laccaria amethystina LaAM-08-1</name>
    <dbReference type="NCBI Taxonomy" id="1095629"/>
    <lineage>
        <taxon>Eukaryota</taxon>
        <taxon>Fungi</taxon>
        <taxon>Dikarya</taxon>
        <taxon>Basidiomycota</taxon>
        <taxon>Agaricomycotina</taxon>
        <taxon>Agaricomycetes</taxon>
        <taxon>Agaricomycetidae</taxon>
        <taxon>Agaricales</taxon>
        <taxon>Agaricineae</taxon>
        <taxon>Hydnangiaceae</taxon>
        <taxon>Laccaria</taxon>
    </lineage>
</organism>
<reference evidence="4" key="2">
    <citation type="submission" date="2015-01" db="EMBL/GenBank/DDBJ databases">
        <title>Evolutionary Origins and Diversification of the Mycorrhizal Mutualists.</title>
        <authorList>
            <consortium name="DOE Joint Genome Institute"/>
            <consortium name="Mycorrhizal Genomics Consortium"/>
            <person name="Kohler A."/>
            <person name="Kuo A."/>
            <person name="Nagy L.G."/>
            <person name="Floudas D."/>
            <person name="Copeland A."/>
            <person name="Barry K.W."/>
            <person name="Cichocki N."/>
            <person name="Veneault-Fourrey C."/>
            <person name="LaButti K."/>
            <person name="Lindquist E.A."/>
            <person name="Lipzen A."/>
            <person name="Lundell T."/>
            <person name="Morin E."/>
            <person name="Murat C."/>
            <person name="Riley R."/>
            <person name="Ohm R."/>
            <person name="Sun H."/>
            <person name="Tunlid A."/>
            <person name="Henrissat B."/>
            <person name="Grigoriev I.V."/>
            <person name="Hibbett D.S."/>
            <person name="Martin F."/>
        </authorList>
    </citation>
    <scope>NUCLEOTIDE SEQUENCE [LARGE SCALE GENOMIC DNA]</scope>
    <source>
        <strain evidence="4">LaAM-08-1</strain>
    </source>
</reference>
<dbReference type="HOGENOM" id="CLU_008513_0_0_1"/>
<evidence type="ECO:0000313" key="3">
    <source>
        <dbReference type="EMBL" id="KIK07830.1"/>
    </source>
</evidence>
<name>A0A0C9X6L1_9AGAR</name>
<feature type="domain" description="Transcription factor IIIC putative zinc-finger" evidence="2">
    <location>
        <begin position="576"/>
        <end position="638"/>
    </location>
</feature>
<proteinExistence type="predicted"/>
<dbReference type="EMBL" id="KN838545">
    <property type="protein sequence ID" value="KIK07830.1"/>
    <property type="molecule type" value="Genomic_DNA"/>
</dbReference>
<keyword evidence="4" id="KW-1185">Reference proteome</keyword>
<dbReference type="Pfam" id="PF12657">
    <property type="entry name" value="TFIIIC_delta"/>
    <property type="match status" value="1"/>
</dbReference>
<dbReference type="Pfam" id="PF12660">
    <property type="entry name" value="zf-TFIIIC"/>
    <property type="match status" value="1"/>
</dbReference>
<accession>A0A0C9X6L1</accession>
<sequence length="642" mass="70879">MVFHADHATLGLAHTNIKIPGHASFSSAGSCLQWTGDGQILVVTKDAIHILVKFRFGQTPENPHDTSHSYLKLPDKSIAWAQTIIEFDQTNVRNWPDRSQEWGAAALGSLDTGLRAVACSPSKIMAGSGGCVVAVLSSNFDLSLWASSKNRYKGRWNKIQDVTSWLELQLAARSRSEETIQAQVTCEIQLAYGTSIGEVGIVTITQALEAISTVSIFGPTYNLTASFGNQTEAVTGADKRGLTTLAWICADKNLIRFLATLAGQLLLVTFTVQSFQHSVVLYLSEPSSKNPLWPTEIPFLGSHHSMNMGILLGFKTSFWKCPEIHALADELRQVLTTSRAGYSPVHLLRPFFARLRHCPELQSRVPALLDSTPESLQDLSEALLTANATCHDQLDFPSLERNFRESLTNQLFGHDILLRLRIKLYTAEFLGKVTANPQIRGECDHAVSKLLFDISKITLQILVRHLNRVFVVLKAEDLAFASRVAEQASLPGRFPELIEEVKQLSDAINNFKCSLDQEHIDKVQELCPACCSEVVMGNTTTNGACANGHQWGKLMQFWFLLTKTVAHLSRPDLPGRCSITSFLLSTPHLRTCIGCSRKALLPTASSPANDIQPEQARSWVVQAFLEASIWCLFCGNNFACVY</sequence>
<dbReference type="OrthoDB" id="421374at2759"/>
<gene>
    <name evidence="3" type="ORF">K443DRAFT_128926</name>
</gene>
<evidence type="ECO:0000259" key="1">
    <source>
        <dbReference type="Pfam" id="PF12657"/>
    </source>
</evidence>
<dbReference type="AlphaFoldDB" id="A0A0C9X6L1"/>
<dbReference type="Proteomes" id="UP000054477">
    <property type="component" value="Unassembled WGS sequence"/>
</dbReference>
<evidence type="ECO:0008006" key="5">
    <source>
        <dbReference type="Google" id="ProtNLM"/>
    </source>
</evidence>
<dbReference type="InterPro" id="IPR024764">
    <property type="entry name" value="TFIIIC_Znf"/>
</dbReference>
<protein>
    <recommendedName>
        <fullName evidence="5">Transcription factor IIIC 90kDa subunit N-terminal domain-containing protein</fullName>
    </recommendedName>
</protein>
<feature type="domain" description="Transcription factor IIIC 90kDa subunit N-terminal" evidence="1">
    <location>
        <begin position="34"/>
        <end position="171"/>
    </location>
</feature>
<dbReference type="STRING" id="1095629.A0A0C9X6L1"/>
<dbReference type="InterPro" id="IPR024761">
    <property type="entry name" value="TFIIIC_delta_N"/>
</dbReference>
<reference evidence="3 4" key="1">
    <citation type="submission" date="2014-04" db="EMBL/GenBank/DDBJ databases">
        <authorList>
            <consortium name="DOE Joint Genome Institute"/>
            <person name="Kuo A."/>
            <person name="Kohler A."/>
            <person name="Nagy L.G."/>
            <person name="Floudas D."/>
            <person name="Copeland A."/>
            <person name="Barry K.W."/>
            <person name="Cichocki N."/>
            <person name="Veneault-Fourrey C."/>
            <person name="LaButti K."/>
            <person name="Lindquist E.A."/>
            <person name="Lipzen A."/>
            <person name="Lundell T."/>
            <person name="Morin E."/>
            <person name="Murat C."/>
            <person name="Sun H."/>
            <person name="Tunlid A."/>
            <person name="Henrissat B."/>
            <person name="Grigoriev I.V."/>
            <person name="Hibbett D.S."/>
            <person name="Martin F."/>
            <person name="Nordberg H.P."/>
            <person name="Cantor M.N."/>
            <person name="Hua S.X."/>
        </authorList>
    </citation>
    <scope>NUCLEOTIDE SEQUENCE [LARGE SCALE GENOMIC DNA]</scope>
    <source>
        <strain evidence="3 4">LaAM-08-1</strain>
    </source>
</reference>